<keyword evidence="7" id="KW-0472">Membrane</keyword>
<evidence type="ECO:0000256" key="1">
    <source>
        <dbReference type="ARBA" id="ARBA00022448"/>
    </source>
</evidence>
<keyword evidence="5" id="KW-1278">Translocase</keyword>
<keyword evidence="4 9" id="KW-0067">ATP-binding</keyword>
<dbReference type="AlphaFoldDB" id="A0A939LV28"/>
<dbReference type="InterPro" id="IPR003593">
    <property type="entry name" value="AAA+_ATPase"/>
</dbReference>
<dbReference type="GO" id="GO:0005524">
    <property type="term" value="F:ATP binding"/>
    <property type="evidence" value="ECO:0007669"/>
    <property type="project" value="UniProtKB-KW"/>
</dbReference>
<evidence type="ECO:0000259" key="8">
    <source>
        <dbReference type="PROSITE" id="PS50893"/>
    </source>
</evidence>
<keyword evidence="3" id="KW-0547">Nucleotide-binding</keyword>
<evidence type="ECO:0000256" key="7">
    <source>
        <dbReference type="ARBA" id="ARBA00023136"/>
    </source>
</evidence>
<keyword evidence="10" id="KW-1185">Reference proteome</keyword>
<dbReference type="InterPro" id="IPR027417">
    <property type="entry name" value="P-loop_NTPase"/>
</dbReference>
<dbReference type="PANTHER" id="PTHR43166">
    <property type="entry name" value="AMINO ACID IMPORT ATP-BINDING PROTEIN"/>
    <property type="match status" value="1"/>
</dbReference>
<reference evidence="9" key="1">
    <citation type="submission" date="2021-03" db="EMBL/GenBank/DDBJ databases">
        <title>Leucobacter chromiisoli sp. nov., isolated from chromium-containing soil of chemical plant.</title>
        <authorList>
            <person name="Xu Z."/>
        </authorList>
    </citation>
    <scope>NUCLEOTIDE SEQUENCE</scope>
    <source>
        <strain evidence="9">A2</strain>
    </source>
</reference>
<dbReference type="PANTHER" id="PTHR43166:SF30">
    <property type="entry name" value="METHIONINE IMPORT ATP-BINDING PROTEIN METN"/>
    <property type="match status" value="1"/>
</dbReference>
<protein>
    <submittedName>
        <fullName evidence="9">Methionine ABC transporter ATP-binding protein</fullName>
    </submittedName>
</protein>
<dbReference type="InterPro" id="IPR017871">
    <property type="entry name" value="ABC_transporter-like_CS"/>
</dbReference>
<dbReference type="PROSITE" id="PS50893">
    <property type="entry name" value="ABC_TRANSPORTER_2"/>
    <property type="match status" value="1"/>
</dbReference>
<proteinExistence type="predicted"/>
<organism evidence="9 10">
    <name type="scientific">Leucobacter ruminantium</name>
    <dbReference type="NCBI Taxonomy" id="1289170"/>
    <lineage>
        <taxon>Bacteria</taxon>
        <taxon>Bacillati</taxon>
        <taxon>Actinomycetota</taxon>
        <taxon>Actinomycetes</taxon>
        <taxon>Micrococcales</taxon>
        <taxon>Microbacteriaceae</taxon>
        <taxon>Leucobacter</taxon>
    </lineage>
</organism>
<feature type="domain" description="ABC transporter" evidence="8">
    <location>
        <begin position="2"/>
        <end position="237"/>
    </location>
</feature>
<dbReference type="GO" id="GO:0006865">
    <property type="term" value="P:amino acid transport"/>
    <property type="evidence" value="ECO:0007669"/>
    <property type="project" value="UniProtKB-KW"/>
</dbReference>
<accession>A0A939LV28</accession>
<evidence type="ECO:0000256" key="5">
    <source>
        <dbReference type="ARBA" id="ARBA00022967"/>
    </source>
</evidence>
<evidence type="ECO:0000256" key="4">
    <source>
        <dbReference type="ARBA" id="ARBA00022840"/>
    </source>
</evidence>
<dbReference type="GO" id="GO:0016887">
    <property type="term" value="F:ATP hydrolysis activity"/>
    <property type="evidence" value="ECO:0007669"/>
    <property type="project" value="InterPro"/>
</dbReference>
<evidence type="ECO:0000313" key="10">
    <source>
        <dbReference type="Proteomes" id="UP000664398"/>
    </source>
</evidence>
<evidence type="ECO:0000256" key="6">
    <source>
        <dbReference type="ARBA" id="ARBA00022970"/>
    </source>
</evidence>
<evidence type="ECO:0000256" key="2">
    <source>
        <dbReference type="ARBA" id="ARBA00022475"/>
    </source>
</evidence>
<dbReference type="InterPro" id="IPR003439">
    <property type="entry name" value="ABC_transporter-like_ATP-bd"/>
</dbReference>
<dbReference type="EMBL" id="JAGDYL010000008">
    <property type="protein sequence ID" value="MBO1804942.1"/>
    <property type="molecule type" value="Genomic_DNA"/>
</dbReference>
<dbReference type="Gene3D" id="3.40.50.300">
    <property type="entry name" value="P-loop containing nucleotide triphosphate hydrolases"/>
    <property type="match status" value="1"/>
</dbReference>
<evidence type="ECO:0000256" key="3">
    <source>
        <dbReference type="ARBA" id="ARBA00022741"/>
    </source>
</evidence>
<keyword evidence="2" id="KW-1003">Cell membrane</keyword>
<keyword evidence="1" id="KW-0813">Transport</keyword>
<evidence type="ECO:0000313" key="9">
    <source>
        <dbReference type="EMBL" id="MBO1804942.1"/>
    </source>
</evidence>
<dbReference type="SUPFAM" id="SSF52540">
    <property type="entry name" value="P-loop containing nucleoside triphosphate hydrolases"/>
    <property type="match status" value="1"/>
</dbReference>
<dbReference type="InterPro" id="IPR050086">
    <property type="entry name" value="MetN_ABC_transporter-like"/>
</dbReference>
<keyword evidence="6" id="KW-0029">Amino-acid transport</keyword>
<gene>
    <name evidence="9" type="ORF">J4H91_06375</name>
</gene>
<dbReference type="SMART" id="SM00382">
    <property type="entry name" value="AAA"/>
    <property type="match status" value="1"/>
</dbReference>
<name>A0A939LV28_9MICO</name>
<comment type="caution">
    <text evidence="9">The sequence shown here is derived from an EMBL/GenBank/DDBJ whole genome shotgun (WGS) entry which is preliminary data.</text>
</comment>
<dbReference type="Pfam" id="PF00005">
    <property type="entry name" value="ABC_tran"/>
    <property type="match status" value="1"/>
</dbReference>
<dbReference type="Proteomes" id="UP000664398">
    <property type="component" value="Unassembled WGS sequence"/>
</dbReference>
<dbReference type="RefSeq" id="WP_208045428.1">
    <property type="nucleotide sequence ID" value="NZ_JAGDYL010000008.1"/>
</dbReference>
<sequence length="320" mass="34874">MIEIRNARKSFGDHVVLDGIDLSIDRGDVFGLIGVSGAGKSTLLRCINRLESLDSGEIIVDGVDIGSLGKAELLEFRRGIGMVFQQFSLLERKNVYDNVYFPLKCSGAKRSKVDGRIKDMLELVGLGDKMKALPRELSGGQKQRVAIARALVSEPSILLSDEATSALDPNITESVLGLLRRINRELGLTIVVVTHEVSVMKAACTRMGLLNHGRLQALGTSEEFFLEHPELLTEFTRDAGWLPDAAPDEALLRVVLREGGDASLISDLAIRTGVRFEISWGGFDRYGESVAGSFVLKAPRGRLGEVTAELDALGAQWREV</sequence>
<dbReference type="PROSITE" id="PS00211">
    <property type="entry name" value="ABC_TRANSPORTER_1"/>
    <property type="match status" value="1"/>
</dbReference>